<dbReference type="PIRSF" id="PIRSF001461">
    <property type="entry name" value="RPE"/>
    <property type="match status" value="1"/>
</dbReference>
<dbReference type="InterPro" id="IPR026019">
    <property type="entry name" value="Ribul_P_3_epim"/>
</dbReference>
<dbReference type="Gene3D" id="3.20.20.70">
    <property type="entry name" value="Aldolase class I"/>
    <property type="match status" value="1"/>
</dbReference>
<comment type="function">
    <text evidence="10">Catalyzes the reversible epimerization of D-ribulose 5-phosphate to D-xylulose 5-phosphate.</text>
</comment>
<dbReference type="InterPro" id="IPR011060">
    <property type="entry name" value="RibuloseP-bd_barrel"/>
</dbReference>
<dbReference type="EMBL" id="JBHTON010000007">
    <property type="protein sequence ID" value="MFD1484359.1"/>
    <property type="molecule type" value="Genomic_DNA"/>
</dbReference>
<protein>
    <recommendedName>
        <fullName evidence="7 10">Ribulose-phosphate 3-epimerase</fullName>
        <ecNumber evidence="7 10">5.1.3.1</ecNumber>
    </recommendedName>
</protein>
<dbReference type="HAMAP" id="MF_02227">
    <property type="entry name" value="RPE"/>
    <property type="match status" value="1"/>
</dbReference>
<feature type="binding site" evidence="10">
    <location>
        <position position="64"/>
    </location>
    <ligand>
        <name>substrate</name>
    </ligand>
</feature>
<feature type="active site" description="Proton donor" evidence="10">
    <location>
        <position position="173"/>
    </location>
</feature>
<organism evidence="12 13">
    <name type="scientific">Lacticaseibacillus baoqingensis</name>
    <dbReference type="NCBI Taxonomy" id="2486013"/>
    <lineage>
        <taxon>Bacteria</taxon>
        <taxon>Bacillati</taxon>
        <taxon>Bacillota</taxon>
        <taxon>Bacilli</taxon>
        <taxon>Lactobacillales</taxon>
        <taxon>Lactobacillaceae</taxon>
        <taxon>Lacticaseibacillus</taxon>
    </lineage>
</organism>
<feature type="active site" description="Proton acceptor" evidence="10">
    <location>
        <position position="33"/>
    </location>
</feature>
<comment type="cofactor">
    <cofactor evidence="4">
        <name>Zn(2+)</name>
        <dbReference type="ChEBI" id="CHEBI:29105"/>
    </cofactor>
</comment>
<dbReference type="InterPro" id="IPR013785">
    <property type="entry name" value="Aldolase_TIM"/>
</dbReference>
<evidence type="ECO:0000313" key="12">
    <source>
        <dbReference type="EMBL" id="MFD1484359.1"/>
    </source>
</evidence>
<feature type="binding site" evidence="10">
    <location>
        <position position="64"/>
    </location>
    <ligand>
        <name>a divalent metal cation</name>
        <dbReference type="ChEBI" id="CHEBI:60240"/>
    </ligand>
</feature>
<comment type="catalytic activity">
    <reaction evidence="1 10 11">
        <text>D-ribulose 5-phosphate = D-xylulose 5-phosphate</text>
        <dbReference type="Rhea" id="RHEA:13677"/>
        <dbReference type="ChEBI" id="CHEBI:57737"/>
        <dbReference type="ChEBI" id="CHEBI:58121"/>
        <dbReference type="EC" id="5.1.3.1"/>
    </reaction>
</comment>
<evidence type="ECO:0000256" key="4">
    <source>
        <dbReference type="ARBA" id="ARBA00001947"/>
    </source>
</evidence>
<proteinExistence type="inferred from homology"/>
<gene>
    <name evidence="10 12" type="primary">rpe</name>
    <name evidence="12" type="ORF">ACFQ5J_03820</name>
</gene>
<sequence length="215" mass="22666">MKLAPSILSADFANLQRDVQVVEQAGADLLHVDIMDGHFVPNLTFGPGMVAALRPITSLPLDVHLMVADPQAWITPFATAGADTLLIHVEATAHIFHAVQLIKAAGVKAGVVVNPGTPLSQLEELLPILDQVLIMTVNPGFGGQPFLPAMAEKVARLVTVRKQLGLHFEIEVDGGVNDHTIATVAKAGADIAVAGSYVFNGAPAHQLETLRAFAK</sequence>
<comment type="pathway">
    <text evidence="10">Carbohydrate degradation.</text>
</comment>
<evidence type="ECO:0000256" key="1">
    <source>
        <dbReference type="ARBA" id="ARBA00001782"/>
    </source>
</evidence>
<keyword evidence="10 11" id="KW-0119">Carbohydrate metabolism</keyword>
<evidence type="ECO:0000256" key="2">
    <source>
        <dbReference type="ARBA" id="ARBA00001936"/>
    </source>
</evidence>
<dbReference type="Proteomes" id="UP001597252">
    <property type="component" value="Unassembled WGS sequence"/>
</dbReference>
<comment type="cofactor">
    <cofactor evidence="5">
        <name>Fe(2+)</name>
        <dbReference type="ChEBI" id="CHEBI:29033"/>
    </cofactor>
</comment>
<dbReference type="CDD" id="cd00429">
    <property type="entry name" value="RPE"/>
    <property type="match status" value="1"/>
</dbReference>
<comment type="cofactor">
    <cofactor evidence="3">
        <name>Co(2+)</name>
        <dbReference type="ChEBI" id="CHEBI:48828"/>
    </cofactor>
</comment>
<reference evidence="13" key="1">
    <citation type="journal article" date="2019" name="Int. J. Syst. Evol. Microbiol.">
        <title>The Global Catalogue of Microorganisms (GCM) 10K type strain sequencing project: providing services to taxonomists for standard genome sequencing and annotation.</title>
        <authorList>
            <consortium name="The Broad Institute Genomics Platform"/>
            <consortium name="The Broad Institute Genome Sequencing Center for Infectious Disease"/>
            <person name="Wu L."/>
            <person name="Ma J."/>
        </authorList>
    </citation>
    <scope>NUCLEOTIDE SEQUENCE [LARGE SCALE GENOMIC DNA]</scope>
    <source>
        <strain evidence="13">CCM 8903</strain>
    </source>
</reference>
<keyword evidence="13" id="KW-1185">Reference proteome</keyword>
<comment type="cofactor">
    <cofactor evidence="2">
        <name>Mn(2+)</name>
        <dbReference type="ChEBI" id="CHEBI:29035"/>
    </cofactor>
</comment>
<comment type="caution">
    <text evidence="12">The sequence shown here is derived from an EMBL/GenBank/DDBJ whole genome shotgun (WGS) entry which is preliminary data.</text>
</comment>
<evidence type="ECO:0000256" key="9">
    <source>
        <dbReference type="ARBA" id="ARBA00023235"/>
    </source>
</evidence>
<evidence type="ECO:0000256" key="3">
    <source>
        <dbReference type="ARBA" id="ARBA00001941"/>
    </source>
</evidence>
<dbReference type="Pfam" id="PF00834">
    <property type="entry name" value="Ribul_P_3_epim"/>
    <property type="match status" value="1"/>
</dbReference>
<dbReference type="PROSITE" id="PS01086">
    <property type="entry name" value="RIBUL_P_3_EPIMER_2"/>
    <property type="match status" value="1"/>
</dbReference>
<accession>A0ABW4E386</accession>
<dbReference type="RefSeq" id="WP_125750788.1">
    <property type="nucleotide sequence ID" value="NZ_JBHTON010000007.1"/>
</dbReference>
<dbReference type="NCBIfam" id="NF004076">
    <property type="entry name" value="PRK05581.1-4"/>
    <property type="match status" value="1"/>
</dbReference>
<dbReference type="InterPro" id="IPR000056">
    <property type="entry name" value="Ribul_P_3_epim-like"/>
</dbReference>
<keyword evidence="8 10" id="KW-0479">Metal-binding</keyword>
<name>A0ABW4E386_9LACO</name>
<evidence type="ECO:0000256" key="5">
    <source>
        <dbReference type="ARBA" id="ARBA00001954"/>
    </source>
</evidence>
<evidence type="ECO:0000256" key="11">
    <source>
        <dbReference type="PIRNR" id="PIRNR001461"/>
    </source>
</evidence>
<evidence type="ECO:0000256" key="6">
    <source>
        <dbReference type="ARBA" id="ARBA00009541"/>
    </source>
</evidence>
<feature type="binding site" evidence="10">
    <location>
        <begin position="140"/>
        <end position="143"/>
    </location>
    <ligand>
        <name>substrate</name>
    </ligand>
</feature>
<dbReference type="PROSITE" id="PS01085">
    <property type="entry name" value="RIBUL_P_3_EPIMER_1"/>
    <property type="match status" value="1"/>
</dbReference>
<comment type="similarity">
    <text evidence="6 10 11">Belongs to the ribulose-phosphate 3-epimerase family.</text>
</comment>
<dbReference type="EC" id="5.1.3.1" evidence="7 10"/>
<feature type="binding site" evidence="10">
    <location>
        <begin position="195"/>
        <end position="196"/>
    </location>
    <ligand>
        <name>substrate</name>
    </ligand>
</feature>
<evidence type="ECO:0000313" key="13">
    <source>
        <dbReference type="Proteomes" id="UP001597252"/>
    </source>
</evidence>
<feature type="binding site" evidence="10">
    <location>
        <begin position="173"/>
        <end position="175"/>
    </location>
    <ligand>
        <name>substrate</name>
    </ligand>
</feature>
<keyword evidence="9 10" id="KW-0413">Isomerase</keyword>
<evidence type="ECO:0000256" key="10">
    <source>
        <dbReference type="HAMAP-Rule" id="MF_02227"/>
    </source>
</evidence>
<feature type="binding site" evidence="10">
    <location>
        <position position="33"/>
    </location>
    <ligand>
        <name>a divalent metal cation</name>
        <dbReference type="ChEBI" id="CHEBI:60240"/>
    </ligand>
</feature>
<dbReference type="GO" id="GO:0004750">
    <property type="term" value="F:D-ribulose-phosphate 3-epimerase activity"/>
    <property type="evidence" value="ECO:0007669"/>
    <property type="project" value="UniProtKB-EC"/>
</dbReference>
<dbReference type="PANTHER" id="PTHR11749">
    <property type="entry name" value="RIBULOSE-5-PHOSPHATE-3-EPIMERASE"/>
    <property type="match status" value="1"/>
</dbReference>
<dbReference type="NCBIfam" id="TIGR01163">
    <property type="entry name" value="rpe"/>
    <property type="match status" value="1"/>
</dbReference>
<feature type="binding site" evidence="10">
    <location>
        <position position="6"/>
    </location>
    <ligand>
        <name>substrate</name>
    </ligand>
</feature>
<evidence type="ECO:0000256" key="7">
    <source>
        <dbReference type="ARBA" id="ARBA00013188"/>
    </source>
</evidence>
<feature type="binding site" evidence="10">
    <location>
        <position position="31"/>
    </location>
    <ligand>
        <name>a divalent metal cation</name>
        <dbReference type="ChEBI" id="CHEBI:60240"/>
    </ligand>
</feature>
<dbReference type="SUPFAM" id="SSF51366">
    <property type="entry name" value="Ribulose-phoshate binding barrel"/>
    <property type="match status" value="1"/>
</dbReference>
<comment type="cofactor">
    <cofactor evidence="10">
        <name>a divalent metal cation</name>
        <dbReference type="ChEBI" id="CHEBI:60240"/>
    </cofactor>
    <text evidence="10">Binds 1 divalent metal cation per subunit.</text>
</comment>
<evidence type="ECO:0000256" key="8">
    <source>
        <dbReference type="ARBA" id="ARBA00022723"/>
    </source>
</evidence>
<feature type="binding site" evidence="10">
    <location>
        <position position="173"/>
    </location>
    <ligand>
        <name>a divalent metal cation</name>
        <dbReference type="ChEBI" id="CHEBI:60240"/>
    </ligand>
</feature>